<feature type="transmembrane region" description="Helical" evidence="1">
    <location>
        <begin position="27"/>
        <end position="44"/>
    </location>
</feature>
<keyword evidence="1" id="KW-1133">Transmembrane helix</keyword>
<accession>A0A1F6WNW2</accession>
<evidence type="ECO:0008006" key="4">
    <source>
        <dbReference type="Google" id="ProtNLM"/>
    </source>
</evidence>
<evidence type="ECO:0000313" key="3">
    <source>
        <dbReference type="Proteomes" id="UP000178184"/>
    </source>
</evidence>
<evidence type="ECO:0000313" key="2">
    <source>
        <dbReference type="EMBL" id="OGI83579.1"/>
    </source>
</evidence>
<gene>
    <name evidence="2" type="ORF">A2903_02575</name>
</gene>
<proteinExistence type="predicted"/>
<evidence type="ECO:0000256" key="1">
    <source>
        <dbReference type="SAM" id="Phobius"/>
    </source>
</evidence>
<protein>
    <recommendedName>
        <fullName evidence="4">POTRA domain-containing protein</fullName>
    </recommendedName>
</protein>
<name>A0A1F6WNW2_9BACT</name>
<organism evidence="2 3">
    <name type="scientific">Candidatus Nomurabacteria bacterium RIFCSPLOWO2_01_FULL_33_17</name>
    <dbReference type="NCBI Taxonomy" id="1801764"/>
    <lineage>
        <taxon>Bacteria</taxon>
        <taxon>Candidatus Nomuraibacteriota</taxon>
    </lineage>
</organism>
<dbReference type="STRING" id="1801764.A2903_02575"/>
<comment type="caution">
    <text evidence="2">The sequence shown here is derived from an EMBL/GenBank/DDBJ whole genome shotgun (WGS) entry which is preliminary data.</text>
</comment>
<keyword evidence="1" id="KW-0812">Transmembrane</keyword>
<reference evidence="2 3" key="1">
    <citation type="journal article" date="2016" name="Nat. Commun.">
        <title>Thousands of microbial genomes shed light on interconnected biogeochemical processes in an aquifer system.</title>
        <authorList>
            <person name="Anantharaman K."/>
            <person name="Brown C.T."/>
            <person name="Hug L.A."/>
            <person name="Sharon I."/>
            <person name="Castelle C.J."/>
            <person name="Probst A.J."/>
            <person name="Thomas B.C."/>
            <person name="Singh A."/>
            <person name="Wilkins M.J."/>
            <person name="Karaoz U."/>
            <person name="Brodie E.L."/>
            <person name="Williams K.H."/>
            <person name="Hubbard S.S."/>
            <person name="Banfield J.F."/>
        </authorList>
    </citation>
    <scope>NUCLEOTIDE SEQUENCE [LARGE SCALE GENOMIC DNA]</scope>
</reference>
<dbReference type="Proteomes" id="UP000178184">
    <property type="component" value="Unassembled WGS sequence"/>
</dbReference>
<dbReference type="EMBL" id="MFUO01000025">
    <property type="protein sequence ID" value="OGI83579.1"/>
    <property type="molecule type" value="Genomic_DNA"/>
</dbReference>
<keyword evidence="1" id="KW-0472">Membrane</keyword>
<dbReference type="AlphaFoldDB" id="A0A1F6WNW2"/>
<sequence length="281" mass="32021">MNNASLAKQKQINLRMQNHQAGRRHRIIFWIFFIVLAIGFFYVIRQPAFRVQNISVSGSGLVEAKDVKEYVSKKITGYKYFLIPRDSLVFLKKQNLINDIFQEFPRLSSITVQKGKKLNIVISEPIFKNLYCTLDPDSGFPGGCVLMHENGKAGSIAPRYSYAPLFSFYSSGINPILGTVVVHPNEIIRVRTLEAEVVSYGMPVYGYIYGQGYDEILLDTGESFLLLPRIRILSGTKPEEIKKTLGVAVEDIAVKKLLLERLDELEYVDLRFDGQVVYKRR</sequence>